<gene>
    <name evidence="2" type="ORF">FJU08_11680</name>
</gene>
<keyword evidence="3" id="KW-1185">Reference proteome</keyword>
<dbReference type="PROSITE" id="PS50995">
    <property type="entry name" value="HTH_MARR_2"/>
    <property type="match status" value="1"/>
</dbReference>
<comment type="caution">
    <text evidence="2">The sequence shown here is derived from an EMBL/GenBank/DDBJ whole genome shotgun (WGS) entry which is preliminary data.</text>
</comment>
<dbReference type="OrthoDB" id="9814496at2"/>
<evidence type="ECO:0000313" key="3">
    <source>
        <dbReference type="Proteomes" id="UP000318801"/>
    </source>
</evidence>
<dbReference type="EMBL" id="VHLG01000007">
    <property type="protein sequence ID" value="TPW29988.1"/>
    <property type="molecule type" value="Genomic_DNA"/>
</dbReference>
<dbReference type="InterPro" id="IPR039422">
    <property type="entry name" value="MarR/SlyA-like"/>
</dbReference>
<organism evidence="2 3">
    <name type="scientific">Martelella alba</name>
    <dbReference type="NCBI Taxonomy" id="2590451"/>
    <lineage>
        <taxon>Bacteria</taxon>
        <taxon>Pseudomonadati</taxon>
        <taxon>Pseudomonadota</taxon>
        <taxon>Alphaproteobacteria</taxon>
        <taxon>Hyphomicrobiales</taxon>
        <taxon>Aurantimonadaceae</taxon>
        <taxon>Martelella</taxon>
    </lineage>
</organism>
<dbReference type="AlphaFoldDB" id="A0A506U8Z2"/>
<accession>A0A506U8Z2</accession>
<name>A0A506U8Z2_9HYPH</name>
<dbReference type="Pfam" id="PF13463">
    <property type="entry name" value="HTH_27"/>
    <property type="match status" value="1"/>
</dbReference>
<dbReference type="SUPFAM" id="SSF46785">
    <property type="entry name" value="Winged helix' DNA-binding domain"/>
    <property type="match status" value="1"/>
</dbReference>
<evidence type="ECO:0000313" key="2">
    <source>
        <dbReference type="EMBL" id="TPW29988.1"/>
    </source>
</evidence>
<dbReference type="Proteomes" id="UP000318801">
    <property type="component" value="Unassembled WGS sequence"/>
</dbReference>
<dbReference type="PANTHER" id="PTHR33164">
    <property type="entry name" value="TRANSCRIPTIONAL REGULATOR, MARR FAMILY"/>
    <property type="match status" value="1"/>
</dbReference>
<feature type="domain" description="HTH marR-type" evidence="1">
    <location>
        <begin position="25"/>
        <end position="160"/>
    </location>
</feature>
<proteinExistence type="predicted"/>
<dbReference type="RefSeq" id="WP_141149198.1">
    <property type="nucleotide sequence ID" value="NZ_VHLG01000007.1"/>
</dbReference>
<dbReference type="GO" id="GO:0003700">
    <property type="term" value="F:DNA-binding transcription factor activity"/>
    <property type="evidence" value="ECO:0007669"/>
    <property type="project" value="InterPro"/>
</dbReference>
<dbReference type="InterPro" id="IPR000835">
    <property type="entry name" value="HTH_MarR-typ"/>
</dbReference>
<dbReference type="Gene3D" id="1.10.10.10">
    <property type="entry name" value="Winged helix-like DNA-binding domain superfamily/Winged helix DNA-binding domain"/>
    <property type="match status" value="1"/>
</dbReference>
<dbReference type="SMART" id="SM00347">
    <property type="entry name" value="HTH_MARR"/>
    <property type="match status" value="1"/>
</dbReference>
<evidence type="ECO:0000259" key="1">
    <source>
        <dbReference type="PROSITE" id="PS50995"/>
    </source>
</evidence>
<reference evidence="2 3" key="1">
    <citation type="submission" date="2019-06" db="EMBL/GenBank/DDBJ databases">
        <authorList>
            <person name="Li M."/>
        </authorList>
    </citation>
    <scope>NUCLEOTIDE SEQUENCE [LARGE SCALE GENOMIC DNA]</scope>
    <source>
        <strain evidence="2 3">BGMRC2036</strain>
    </source>
</reference>
<sequence length="180" mass="19685">MGTQTKPELTVSRPDLIADGSDLHFRQMLHDLLAFSSRLQQVRGRFAAFIGLTGPQYTILITIRQLAARDDATVGSVADHLALTPTFVASETKKLATMGIVEKDPDPMDMRRVMLSVSAKGEQLLHELAPVQRQINDALFSPVTAENFALLRSLSASLRNSAEDALALSDQLLKEAEEKA</sequence>
<dbReference type="InterPro" id="IPR036390">
    <property type="entry name" value="WH_DNA-bd_sf"/>
</dbReference>
<dbReference type="InterPro" id="IPR036388">
    <property type="entry name" value="WH-like_DNA-bd_sf"/>
</dbReference>
<protein>
    <submittedName>
        <fullName evidence="2">Winged helix-turn-helix transcriptional regulator</fullName>
    </submittedName>
</protein>
<dbReference type="GO" id="GO:0006950">
    <property type="term" value="P:response to stress"/>
    <property type="evidence" value="ECO:0007669"/>
    <property type="project" value="TreeGrafter"/>
</dbReference>
<dbReference type="PANTHER" id="PTHR33164:SF101">
    <property type="entry name" value="TRANSCRIPTIONAL REPRESSOR MPRA"/>
    <property type="match status" value="1"/>
</dbReference>